<evidence type="ECO:0000313" key="1">
    <source>
        <dbReference type="EMBL" id="JAH82855.1"/>
    </source>
</evidence>
<name>A0A0E9VZZ5_ANGAN</name>
<dbReference type="AlphaFoldDB" id="A0A0E9VZZ5"/>
<organism evidence="1">
    <name type="scientific">Anguilla anguilla</name>
    <name type="common">European freshwater eel</name>
    <name type="synonym">Muraena anguilla</name>
    <dbReference type="NCBI Taxonomy" id="7936"/>
    <lineage>
        <taxon>Eukaryota</taxon>
        <taxon>Metazoa</taxon>
        <taxon>Chordata</taxon>
        <taxon>Craniata</taxon>
        <taxon>Vertebrata</taxon>
        <taxon>Euteleostomi</taxon>
        <taxon>Actinopterygii</taxon>
        <taxon>Neopterygii</taxon>
        <taxon>Teleostei</taxon>
        <taxon>Anguilliformes</taxon>
        <taxon>Anguillidae</taxon>
        <taxon>Anguilla</taxon>
    </lineage>
</organism>
<sequence length="22" mass="2608">MLLKGDSSGKMRTFHWLEKTKN</sequence>
<proteinExistence type="predicted"/>
<accession>A0A0E9VZZ5</accession>
<reference evidence="1" key="1">
    <citation type="submission" date="2014-11" db="EMBL/GenBank/DDBJ databases">
        <authorList>
            <person name="Amaro Gonzalez C."/>
        </authorList>
    </citation>
    <scope>NUCLEOTIDE SEQUENCE</scope>
</reference>
<dbReference type="EMBL" id="GBXM01025722">
    <property type="protein sequence ID" value="JAH82855.1"/>
    <property type="molecule type" value="Transcribed_RNA"/>
</dbReference>
<reference evidence="1" key="2">
    <citation type="journal article" date="2015" name="Fish Shellfish Immunol.">
        <title>Early steps in the European eel (Anguilla anguilla)-Vibrio vulnificus interaction in the gills: Role of the RtxA13 toxin.</title>
        <authorList>
            <person name="Callol A."/>
            <person name="Pajuelo D."/>
            <person name="Ebbesson L."/>
            <person name="Teles M."/>
            <person name="MacKenzie S."/>
            <person name="Amaro C."/>
        </authorList>
    </citation>
    <scope>NUCLEOTIDE SEQUENCE</scope>
</reference>
<protein>
    <submittedName>
        <fullName evidence="1">Uncharacterized protein</fullName>
    </submittedName>
</protein>